<dbReference type="AlphaFoldDB" id="I4HBL1"/>
<comment type="caution">
    <text evidence="1">The sequence shown here is derived from an EMBL/GenBank/DDBJ whole genome shotgun (WGS) entry which is preliminary data.</text>
</comment>
<sequence length="166" mass="18612">MKGDPAVLKKVSVSLPFGIGSAEWEADPTERRAAWSLYVELVTRIAVEPLEGEEGLLREDLNSLYSLFGTTREILKEAGPDVGASRNSVGGIAIAVLNRGLRRFLAKWHPRLQVWEAKRPADVSPKEHEQQWTEEPELRRELEALRRDLSRYALALAEIAGVENLD</sequence>
<dbReference type="Proteomes" id="UP000003613">
    <property type="component" value="Unassembled WGS sequence"/>
</dbReference>
<evidence type="ECO:0000313" key="2">
    <source>
        <dbReference type="Proteomes" id="UP000003613"/>
    </source>
</evidence>
<organism evidence="1 2">
    <name type="scientific">Microcystis aeruginosa PCC 9807</name>
    <dbReference type="NCBI Taxonomy" id="1160283"/>
    <lineage>
        <taxon>Bacteria</taxon>
        <taxon>Bacillati</taxon>
        <taxon>Cyanobacteriota</taxon>
        <taxon>Cyanophyceae</taxon>
        <taxon>Oscillatoriophycideae</taxon>
        <taxon>Chroococcales</taxon>
        <taxon>Microcystaceae</taxon>
        <taxon>Microcystis</taxon>
    </lineage>
</organism>
<accession>I4HBL1</accession>
<dbReference type="HOGENOM" id="CLU_136611_0_0_3"/>
<name>I4HBL1_MICAE</name>
<evidence type="ECO:0000313" key="1">
    <source>
        <dbReference type="EMBL" id="CCI19435.1"/>
    </source>
</evidence>
<dbReference type="EMBL" id="CAIM01000449">
    <property type="protein sequence ID" value="CCI19435.1"/>
    <property type="molecule type" value="Genomic_DNA"/>
</dbReference>
<gene>
    <name evidence="1" type="ORF">MICAF_5020003</name>
</gene>
<dbReference type="RefSeq" id="WP_002789447.1">
    <property type="nucleotide sequence ID" value="NZ_HE973365.1"/>
</dbReference>
<protein>
    <submittedName>
        <fullName evidence="1">Putative membrane protein</fullName>
    </submittedName>
</protein>
<proteinExistence type="predicted"/>
<reference evidence="1 2" key="1">
    <citation type="submission" date="2012-04" db="EMBL/GenBank/DDBJ databases">
        <authorList>
            <person name="Genoscope - CEA"/>
        </authorList>
    </citation>
    <scope>NUCLEOTIDE SEQUENCE [LARGE SCALE GENOMIC DNA]</scope>
    <source>
        <strain evidence="1 2">9807</strain>
    </source>
</reference>